<feature type="compositionally biased region" description="Polar residues" evidence="1">
    <location>
        <begin position="104"/>
        <end position="116"/>
    </location>
</feature>
<dbReference type="Gene3D" id="1.10.533.10">
    <property type="entry name" value="Death Domain, Fas"/>
    <property type="match status" value="1"/>
</dbReference>
<evidence type="ECO:0000313" key="4">
    <source>
        <dbReference type="Proteomes" id="UP001634394"/>
    </source>
</evidence>
<sequence>MNIPINDIKDVFRRVCPYTLHRWKCVLEKLGLDKTQIGELEKLSYKSRLYDIMYEGLCLWRELKGPHANMDALMEAIRECDLRRAEDELKRINTDCQENRIRPKTSTGTKPRNGTKPTLLRGNTICFGDVRIKISLDKIVQRDSKVLTSKTALNREFTKFYQLIYDNRHSHLQTLRSMLSHKGMLVQKLALESNLFVHVLCSSLGAFETLYQMNQSGRLRAIMSSAFITQKHLQTLRTNHISLVVNLEEDRSEEYRGVFLTRNLDDKGKLHPADDLELPSTSEYEIVPIINEVNETDTLSVELPQWIRRVQYDLCTIESRYKKLELSIDELLRILRIVKPVNLQTVSTLNDVILFFRRTQESITLSSGVRVDLLREYLAIVNLLRLCNEEVQVNEYTIYLNQSISQIDCDTIHSLIQELEHILQPETPFIVEDKSFIKPSSNPEERLFSGFVSFVPNLLCKFLNLFSIIQSKWNNDVQNG</sequence>
<protein>
    <recommendedName>
        <fullName evidence="2">Death domain-containing protein</fullName>
    </recommendedName>
</protein>
<dbReference type="PROSITE" id="PS50017">
    <property type="entry name" value="DEATH_DOMAIN"/>
    <property type="match status" value="1"/>
</dbReference>
<dbReference type="InterPro" id="IPR011029">
    <property type="entry name" value="DEATH-like_dom_sf"/>
</dbReference>
<dbReference type="CDD" id="cd01670">
    <property type="entry name" value="Death"/>
    <property type="match status" value="1"/>
</dbReference>
<evidence type="ECO:0000313" key="3">
    <source>
        <dbReference type="EMBL" id="KAL3876431.1"/>
    </source>
</evidence>
<keyword evidence="4" id="KW-1185">Reference proteome</keyword>
<dbReference type="InterPro" id="IPR000488">
    <property type="entry name" value="Death_dom"/>
</dbReference>
<dbReference type="Proteomes" id="UP001634394">
    <property type="component" value="Unassembled WGS sequence"/>
</dbReference>
<gene>
    <name evidence="3" type="ORF">ACJMK2_034280</name>
</gene>
<dbReference type="InterPro" id="IPR016729">
    <property type="entry name" value="FADD"/>
</dbReference>
<evidence type="ECO:0000259" key="2">
    <source>
        <dbReference type="PROSITE" id="PS50017"/>
    </source>
</evidence>
<feature type="region of interest" description="Disordered" evidence="1">
    <location>
        <begin position="97"/>
        <end position="116"/>
    </location>
</feature>
<feature type="domain" description="Death" evidence="2">
    <location>
        <begin position="22"/>
        <end position="93"/>
    </location>
</feature>
<evidence type="ECO:0000256" key="1">
    <source>
        <dbReference type="SAM" id="MobiDB-lite"/>
    </source>
</evidence>
<name>A0ABD3WSV7_SINWO</name>
<reference evidence="3 4" key="1">
    <citation type="submission" date="2024-11" db="EMBL/GenBank/DDBJ databases">
        <title>Chromosome-level genome assembly of the freshwater bivalve Anodonta woodiana.</title>
        <authorList>
            <person name="Chen X."/>
        </authorList>
    </citation>
    <scope>NUCLEOTIDE SEQUENCE [LARGE SCALE GENOMIC DNA]</scope>
    <source>
        <strain evidence="3">MN2024</strain>
        <tissue evidence="3">Gills</tissue>
    </source>
</reference>
<accession>A0ABD3WSV7</accession>
<proteinExistence type="predicted"/>
<comment type="caution">
    <text evidence="3">The sequence shown here is derived from an EMBL/GenBank/DDBJ whole genome shotgun (WGS) entry which is preliminary data.</text>
</comment>
<organism evidence="3 4">
    <name type="scientific">Sinanodonta woodiana</name>
    <name type="common">Chinese pond mussel</name>
    <name type="synonym">Anodonta woodiana</name>
    <dbReference type="NCBI Taxonomy" id="1069815"/>
    <lineage>
        <taxon>Eukaryota</taxon>
        <taxon>Metazoa</taxon>
        <taxon>Spiralia</taxon>
        <taxon>Lophotrochozoa</taxon>
        <taxon>Mollusca</taxon>
        <taxon>Bivalvia</taxon>
        <taxon>Autobranchia</taxon>
        <taxon>Heteroconchia</taxon>
        <taxon>Palaeoheterodonta</taxon>
        <taxon>Unionida</taxon>
        <taxon>Unionoidea</taxon>
        <taxon>Unionidae</taxon>
        <taxon>Unioninae</taxon>
        <taxon>Sinanodonta</taxon>
    </lineage>
</organism>
<dbReference type="EMBL" id="JBJQND010000005">
    <property type="protein sequence ID" value="KAL3876431.1"/>
    <property type="molecule type" value="Genomic_DNA"/>
</dbReference>
<dbReference type="Pfam" id="PF00531">
    <property type="entry name" value="Death"/>
    <property type="match status" value="1"/>
</dbReference>
<dbReference type="PANTHER" id="PTHR15077">
    <property type="entry name" value="FAS-ASSOCIATING DEATH DOMAIN-CONTAINING PROTEIN FADD"/>
    <property type="match status" value="1"/>
</dbReference>
<dbReference type="AlphaFoldDB" id="A0ABD3WSV7"/>
<dbReference type="SUPFAM" id="SSF47986">
    <property type="entry name" value="DEATH domain"/>
    <property type="match status" value="1"/>
</dbReference>